<dbReference type="InterPro" id="IPR002195">
    <property type="entry name" value="Dihydroorotase_CS"/>
</dbReference>
<dbReference type="InterPro" id="IPR017593">
    <property type="entry name" value="Allantoinase"/>
</dbReference>
<dbReference type="InterPro" id="IPR050138">
    <property type="entry name" value="DHOase/Allantoinase_Hydrolase"/>
</dbReference>
<evidence type="ECO:0000256" key="9">
    <source>
        <dbReference type="ARBA" id="ARBA00022833"/>
    </source>
</evidence>
<dbReference type="FunFam" id="3.20.20.140:FF:000032">
    <property type="entry name" value="Allantoinase Dal1"/>
    <property type="match status" value="1"/>
</dbReference>
<evidence type="ECO:0000256" key="5">
    <source>
        <dbReference type="ARBA" id="ARBA00011881"/>
    </source>
</evidence>
<keyword evidence="8" id="KW-0378">Hydrolase</keyword>
<evidence type="ECO:0000256" key="4">
    <source>
        <dbReference type="ARBA" id="ARBA00010368"/>
    </source>
</evidence>
<comment type="cofactor">
    <cofactor evidence="2">
        <name>Zn(2+)</name>
        <dbReference type="ChEBI" id="CHEBI:29105"/>
    </cofactor>
</comment>
<comment type="subunit">
    <text evidence="5">Homotetramer.</text>
</comment>
<dbReference type="PANTHER" id="PTHR43668:SF2">
    <property type="entry name" value="ALLANTOINASE"/>
    <property type="match status" value="1"/>
</dbReference>
<evidence type="ECO:0000256" key="6">
    <source>
        <dbReference type="ARBA" id="ARBA00012863"/>
    </source>
</evidence>
<evidence type="ECO:0000256" key="7">
    <source>
        <dbReference type="ARBA" id="ARBA00022723"/>
    </source>
</evidence>
<dbReference type="Pfam" id="PF01979">
    <property type="entry name" value="Amidohydro_1"/>
    <property type="match status" value="1"/>
</dbReference>
<dbReference type="GO" id="GO:0000256">
    <property type="term" value="P:allantoin catabolic process"/>
    <property type="evidence" value="ECO:0007669"/>
    <property type="project" value="InterPro"/>
</dbReference>
<dbReference type="PANTHER" id="PTHR43668">
    <property type="entry name" value="ALLANTOINASE"/>
    <property type="match status" value="1"/>
</dbReference>
<dbReference type="InterPro" id="IPR011059">
    <property type="entry name" value="Metal-dep_hydrolase_composite"/>
</dbReference>
<evidence type="ECO:0000256" key="3">
    <source>
        <dbReference type="ARBA" id="ARBA00004968"/>
    </source>
</evidence>
<protein>
    <recommendedName>
        <fullName evidence="6">allantoinase</fullName>
        <ecNumber evidence="6">3.5.2.5</ecNumber>
    </recommendedName>
</protein>
<dbReference type="GeneID" id="64661316"/>
<evidence type="ECO:0000313" key="12">
    <source>
        <dbReference type="Proteomes" id="UP001195769"/>
    </source>
</evidence>
<dbReference type="GO" id="GO:0004038">
    <property type="term" value="F:allantoinase activity"/>
    <property type="evidence" value="ECO:0007669"/>
    <property type="project" value="UniProtKB-EC"/>
</dbReference>
<accession>A0AAD4E962</accession>
<keyword evidence="12" id="KW-1185">Reference proteome</keyword>
<feature type="domain" description="Amidohydrolase-related" evidence="10">
    <location>
        <begin position="60"/>
        <end position="447"/>
    </location>
</feature>
<dbReference type="Gene3D" id="3.20.20.140">
    <property type="entry name" value="Metal-dependent hydrolases"/>
    <property type="match status" value="1"/>
</dbReference>
<dbReference type="EC" id="3.5.2.5" evidence="6"/>
<comment type="caution">
    <text evidence="11">The sequence shown here is derived from an EMBL/GenBank/DDBJ whole genome shotgun (WGS) entry which is preliminary data.</text>
</comment>
<dbReference type="GO" id="GO:0008270">
    <property type="term" value="F:zinc ion binding"/>
    <property type="evidence" value="ECO:0007669"/>
    <property type="project" value="InterPro"/>
</dbReference>
<reference evidence="11" key="1">
    <citation type="journal article" date="2020" name="New Phytol.">
        <title>Comparative genomics reveals dynamic genome evolution in host specialist ectomycorrhizal fungi.</title>
        <authorList>
            <person name="Lofgren L.A."/>
            <person name="Nguyen N.H."/>
            <person name="Vilgalys R."/>
            <person name="Ruytinx J."/>
            <person name="Liao H.L."/>
            <person name="Branco S."/>
            <person name="Kuo A."/>
            <person name="LaButti K."/>
            <person name="Lipzen A."/>
            <person name="Andreopoulos W."/>
            <person name="Pangilinan J."/>
            <person name="Riley R."/>
            <person name="Hundley H."/>
            <person name="Na H."/>
            <person name="Barry K."/>
            <person name="Grigoriev I.V."/>
            <person name="Stajich J.E."/>
            <person name="Kennedy P.G."/>
        </authorList>
    </citation>
    <scope>NUCLEOTIDE SEQUENCE</scope>
    <source>
        <strain evidence="11">FC203</strain>
    </source>
</reference>
<dbReference type="RefSeq" id="XP_041226209.1">
    <property type="nucleotide sequence ID" value="XM_041367018.1"/>
</dbReference>
<dbReference type="NCBIfam" id="TIGR03178">
    <property type="entry name" value="allantoinase"/>
    <property type="match status" value="1"/>
</dbReference>
<dbReference type="InterPro" id="IPR006680">
    <property type="entry name" value="Amidohydro-rel"/>
</dbReference>
<name>A0AAD4E962_9AGAM</name>
<evidence type="ECO:0000259" key="10">
    <source>
        <dbReference type="Pfam" id="PF01979"/>
    </source>
</evidence>
<comment type="pathway">
    <text evidence="3">Nitrogen metabolism; (S)-allantoin degradation; allantoate from (S)-allantoin: step 1/1.</text>
</comment>
<evidence type="ECO:0000313" key="11">
    <source>
        <dbReference type="EMBL" id="KAG1900633.1"/>
    </source>
</evidence>
<keyword evidence="9" id="KW-0862">Zinc</keyword>
<dbReference type="AlphaFoldDB" id="A0AAD4E962"/>
<evidence type="ECO:0000256" key="2">
    <source>
        <dbReference type="ARBA" id="ARBA00001947"/>
    </source>
</evidence>
<keyword evidence="7" id="KW-0479">Metal-binding</keyword>
<dbReference type="GO" id="GO:0050897">
    <property type="term" value="F:cobalt ion binding"/>
    <property type="evidence" value="ECO:0007669"/>
    <property type="project" value="InterPro"/>
</dbReference>
<dbReference type="EMBL" id="JABBWK010000026">
    <property type="protein sequence ID" value="KAG1900633.1"/>
    <property type="molecule type" value="Genomic_DNA"/>
</dbReference>
<evidence type="ECO:0000256" key="8">
    <source>
        <dbReference type="ARBA" id="ARBA00022801"/>
    </source>
</evidence>
<gene>
    <name evidence="11" type="ORF">F5891DRAFT_1188541</name>
</gene>
<comment type="similarity">
    <text evidence="4">Belongs to the metallo-dependent hydrolases superfamily. Allantoinase family.</text>
</comment>
<evidence type="ECO:0000256" key="1">
    <source>
        <dbReference type="ARBA" id="ARBA00001756"/>
    </source>
</evidence>
<sequence>MNNQSLVVTGRNVLLPGSDQPQQATIRVNIDTGKITDIQTVYAERGPGGDATFIDAGEKFVLPGLVDAHVHLNEPGRTDWEGFWTGTRAAVAGGITTVVDMPLNSIPPTTTLQNLEIKRQTAQGQCWADVGFWGGVIPGNQASCGFETADLKPLVAAGVKGFKCFLIESGVEEFPSVSEHDLHVHMQELQDQSTVLLFHAELEGDSCSVKNHEEHDPTVYQTFLSSRPQELEANAISLITVLQEKYNSLRCHIVHLSASSALPIIHAARSRGLNLTVETCFHYLCLSADDIPDGRPEFKCCPPIRSESNRDALWKALIDGTIDCVVSDHSPCVAELKKFEEGNIMTAWGGINSLGFGLSLLWTEGQKRGISLRQIIRWTSEEPAKHAGLSSCKGQLSVGYDGDLIIWDPAAEFKVSKALFHFKNKFSAYEGMVLNGVVQQTILRGRVAYDRAQNGFDGLTPIGKLL</sequence>
<dbReference type="SUPFAM" id="SSF51556">
    <property type="entry name" value="Metallo-dependent hydrolases"/>
    <property type="match status" value="1"/>
</dbReference>
<dbReference type="GO" id="GO:0005737">
    <property type="term" value="C:cytoplasm"/>
    <property type="evidence" value="ECO:0007669"/>
    <property type="project" value="TreeGrafter"/>
</dbReference>
<organism evidence="11 12">
    <name type="scientific">Suillus fuscotomentosus</name>
    <dbReference type="NCBI Taxonomy" id="1912939"/>
    <lineage>
        <taxon>Eukaryota</taxon>
        <taxon>Fungi</taxon>
        <taxon>Dikarya</taxon>
        <taxon>Basidiomycota</taxon>
        <taxon>Agaricomycotina</taxon>
        <taxon>Agaricomycetes</taxon>
        <taxon>Agaricomycetidae</taxon>
        <taxon>Boletales</taxon>
        <taxon>Suillineae</taxon>
        <taxon>Suillaceae</taxon>
        <taxon>Suillus</taxon>
    </lineage>
</organism>
<dbReference type="InterPro" id="IPR032466">
    <property type="entry name" value="Metal_Hydrolase"/>
</dbReference>
<dbReference type="GO" id="GO:0006145">
    <property type="term" value="P:purine nucleobase catabolic process"/>
    <property type="evidence" value="ECO:0007669"/>
    <property type="project" value="TreeGrafter"/>
</dbReference>
<comment type="catalytic activity">
    <reaction evidence="1">
        <text>(S)-allantoin + H2O = allantoate + H(+)</text>
        <dbReference type="Rhea" id="RHEA:17029"/>
        <dbReference type="ChEBI" id="CHEBI:15377"/>
        <dbReference type="ChEBI" id="CHEBI:15378"/>
        <dbReference type="ChEBI" id="CHEBI:15678"/>
        <dbReference type="ChEBI" id="CHEBI:17536"/>
        <dbReference type="EC" id="3.5.2.5"/>
    </reaction>
</comment>
<dbReference type="Proteomes" id="UP001195769">
    <property type="component" value="Unassembled WGS sequence"/>
</dbReference>
<dbReference type="SUPFAM" id="SSF51338">
    <property type="entry name" value="Composite domain of metallo-dependent hydrolases"/>
    <property type="match status" value="1"/>
</dbReference>
<dbReference type="PROSITE" id="PS00482">
    <property type="entry name" value="DIHYDROOROTASE_1"/>
    <property type="match status" value="1"/>
</dbReference>
<proteinExistence type="inferred from homology"/>